<sequence length="28" mass="3174">MSTNFSLATGTELLNEQLKLIKPQVHIF</sequence>
<evidence type="ECO:0000313" key="2">
    <source>
        <dbReference type="Proteomes" id="UP000663866"/>
    </source>
</evidence>
<reference evidence="1" key="1">
    <citation type="submission" date="2021-02" db="EMBL/GenBank/DDBJ databases">
        <authorList>
            <person name="Nowell W R."/>
        </authorList>
    </citation>
    <scope>NUCLEOTIDE SEQUENCE</scope>
</reference>
<dbReference type="Proteomes" id="UP000663866">
    <property type="component" value="Unassembled WGS sequence"/>
</dbReference>
<dbReference type="AlphaFoldDB" id="A0A821HNK0"/>
<accession>A0A821HNK0</accession>
<feature type="non-terminal residue" evidence="1">
    <location>
        <position position="28"/>
    </location>
</feature>
<protein>
    <submittedName>
        <fullName evidence="1">Uncharacterized protein</fullName>
    </submittedName>
</protein>
<evidence type="ECO:0000313" key="1">
    <source>
        <dbReference type="EMBL" id="CAF4685662.1"/>
    </source>
</evidence>
<comment type="caution">
    <text evidence="1">The sequence shown here is derived from an EMBL/GenBank/DDBJ whole genome shotgun (WGS) entry which is preliminary data.</text>
</comment>
<name>A0A821HNK0_9BILA</name>
<proteinExistence type="predicted"/>
<keyword evidence="2" id="KW-1185">Reference proteome</keyword>
<organism evidence="1 2">
    <name type="scientific">Rotaria magnacalcarata</name>
    <dbReference type="NCBI Taxonomy" id="392030"/>
    <lineage>
        <taxon>Eukaryota</taxon>
        <taxon>Metazoa</taxon>
        <taxon>Spiralia</taxon>
        <taxon>Gnathifera</taxon>
        <taxon>Rotifera</taxon>
        <taxon>Eurotatoria</taxon>
        <taxon>Bdelloidea</taxon>
        <taxon>Philodinida</taxon>
        <taxon>Philodinidae</taxon>
        <taxon>Rotaria</taxon>
    </lineage>
</organism>
<dbReference type="EMBL" id="CAJOBG010096456">
    <property type="protein sequence ID" value="CAF4685662.1"/>
    <property type="molecule type" value="Genomic_DNA"/>
</dbReference>
<gene>
    <name evidence="1" type="ORF">OVN521_LOCUS47886</name>
</gene>